<keyword evidence="3 13" id="KW-0808">Transferase</keyword>
<dbReference type="Gene3D" id="3.90.120.10">
    <property type="entry name" value="DNA Methylase, subunit A, domain 2"/>
    <property type="match status" value="1"/>
</dbReference>
<evidence type="ECO:0000256" key="10">
    <source>
        <dbReference type="ARBA" id="ARBA00023242"/>
    </source>
</evidence>
<dbReference type="Pfam" id="PF01426">
    <property type="entry name" value="BAH"/>
    <property type="match status" value="2"/>
</dbReference>
<evidence type="ECO:0000256" key="7">
    <source>
        <dbReference type="ARBA" id="ARBA00022771"/>
    </source>
</evidence>
<dbReference type="InterPro" id="IPR043151">
    <property type="entry name" value="BAH_sf"/>
</dbReference>
<sequence>MEVDKSSQERTPAKAVPKKCEHCRQLLSDPDLKLYQGHPHNAVEEFVALTDPKLSLFTGEEACVEEHDERPQNKITYFTIYDKAGHLCPIDSGLIERNVLLYFSGYVKAVYEESPDIEGGIPTMDLGPINEWWISGFDGGEKALIGFSTPYAEYYLMEPSADYAPFMTSVKEKIYMGKLVIEFLLDEINPSYEDLLNNIQTSLPPPGLPKFTEDSLLRHAQFVCDQVLSFEAASDGNDTSLITTPCMRALIHLAGVTFGKRQAMRRGEKKQFKVKKPIWSKATTTPLVQSVFEKFFPDQLDNTVPDYDKGPRRRRCGVCEACQLTDCGTCISCVDMIKFGGSGRSKQACVRRRCPNMAVQEADDSEPEDEDNYQLAAEEKAKFESKPRTTRVSGGKKEVEWVGEKIVDDGRRVFYSSAKIGDETVNVGDFVSVEPSNPISPVVIGQISYMWQNQFTQKYMHARWFCRSSETVLGETGDPKELFVVDECENSLLNGVTGKVTVVFKPPAPEWHTDGGKSLAESSDASFSLPDDDKSFFYQKRYDDIYGRFEDPKADPACKNPANAHRFCVSCERLYQRQKFEMPRVDEKIENQTEDKKKEYGVVSWRGEEYRPGCCVFLAPTAFRFKTFGNVFKGGNNRKSDRVDEDLYPEFYRKTSDRIKGSNETTPQPFCIGLITAIVTNSREKLVAPADICIRVLKFYRPENTTGISYQSHQLDLNLLYSSNEEVVVNFGDVTGKCYVVYSENLVEDVSTWTKAGPYRFYFTEAYDPDKEQKIEPPKIAKQLGDVGKGKGKGSGKVEKRKIEAENWPVTTTVLNCLDVFAGCGGLSEGFHQAGIAETKWAIEKEEPAADAFRLNNPKAIVYNEDCNHILKLVMNGETRTDKGQKLPLKGEVELLCGGPPCQGFSGMNRFNSRQYSLFKNSLIVSYLSYCDYYRPRFFLLENVRNFVSFKSSMVLKLTLRCLIKMGYQVTFGILQAGNYGVPQTRRRAIILAAAPGEVLPNYPEPTHVFNPRATQLTITVDDKRFISNCQWVDSAPLRTITVRDSMSDLPEIRNGANQAEMPYSGEPMSDFQKIMRGDQYQAVLRDHICKEMAPIVEARMAHVPTATGSDWRDLPNIVVRLTDGTFTKKLQYTHHDKKNGKSSTGALRGVCSCATGKPCDPMDKQFNTLIPWCLPHTGNRHNHWAGLYGRLQWDGFFSTTVTNPEPMGKQGRVLHPEQTRVVSVRECARSQGFPDRYRFYGNILDKHRQVKFSNFF</sequence>
<proteinExistence type="inferred from homology"/>
<dbReference type="Pfam" id="PF12047">
    <property type="entry name" value="DNMT1-RFD"/>
    <property type="match status" value="1"/>
</dbReference>
<dbReference type="InterPro" id="IPR002857">
    <property type="entry name" value="Znf_CXXC"/>
</dbReference>
<keyword evidence="7 12" id="KW-0863">Zinc-finger</keyword>
<dbReference type="AlphaFoldDB" id="A0ABD0Y9V5"/>
<dbReference type="GO" id="GO:0032259">
    <property type="term" value="P:methylation"/>
    <property type="evidence" value="ECO:0007669"/>
    <property type="project" value="UniProtKB-KW"/>
</dbReference>
<keyword evidence="8" id="KW-0862">Zinc</keyword>
<keyword evidence="9" id="KW-0238">DNA-binding</keyword>
<dbReference type="PIRSF" id="PIRSF037404">
    <property type="entry name" value="DNMT1"/>
    <property type="match status" value="1"/>
</dbReference>
<dbReference type="PROSITE" id="PS51058">
    <property type="entry name" value="ZF_CXXC"/>
    <property type="match status" value="1"/>
</dbReference>
<feature type="domain" description="CXXC-type" evidence="17">
    <location>
        <begin position="309"/>
        <end position="355"/>
    </location>
</feature>
<name>A0ABD0Y9V5_9HEMI</name>
<dbReference type="InterPro" id="IPR001525">
    <property type="entry name" value="C5_MeTfrase"/>
</dbReference>
<reference evidence="18 19" key="1">
    <citation type="submission" date="2024-07" db="EMBL/GenBank/DDBJ databases">
        <title>Chromosome-level genome assembly of the water stick insect Ranatra chinensis (Heteroptera: Nepidae).</title>
        <authorList>
            <person name="Liu X."/>
        </authorList>
    </citation>
    <scope>NUCLEOTIDE SEQUENCE [LARGE SCALE GENOMIC DNA]</scope>
    <source>
        <strain evidence="18">Cailab_2021Rc</strain>
        <tissue evidence="18">Muscle</tissue>
    </source>
</reference>
<evidence type="ECO:0000256" key="11">
    <source>
        <dbReference type="PIRSR" id="PIRSR037404-1"/>
    </source>
</evidence>
<evidence type="ECO:0000256" key="4">
    <source>
        <dbReference type="ARBA" id="ARBA00022691"/>
    </source>
</evidence>
<protein>
    <recommendedName>
        <fullName evidence="15">Cytosine-specific methyltransferase</fullName>
        <ecNumber evidence="15">2.1.1.37</ecNumber>
    </recommendedName>
</protein>
<dbReference type="GO" id="GO:0008270">
    <property type="term" value="F:zinc ion binding"/>
    <property type="evidence" value="ECO:0007669"/>
    <property type="project" value="UniProtKB-KW"/>
</dbReference>
<evidence type="ECO:0000256" key="15">
    <source>
        <dbReference type="RuleBase" id="RU000417"/>
    </source>
</evidence>
<dbReference type="CDD" id="cd04760">
    <property type="entry name" value="BAH_Dnmt1_I"/>
    <property type="match status" value="1"/>
</dbReference>
<dbReference type="PROSITE" id="PS51038">
    <property type="entry name" value="BAH"/>
    <property type="match status" value="2"/>
</dbReference>
<dbReference type="SMART" id="SM00439">
    <property type="entry name" value="BAH"/>
    <property type="match status" value="2"/>
</dbReference>
<feature type="active site" evidence="11 13">
    <location>
        <position position="902"/>
    </location>
</feature>
<evidence type="ECO:0000256" key="3">
    <source>
        <dbReference type="ARBA" id="ARBA00022679"/>
    </source>
</evidence>
<organism evidence="18 19">
    <name type="scientific">Ranatra chinensis</name>
    <dbReference type="NCBI Taxonomy" id="642074"/>
    <lineage>
        <taxon>Eukaryota</taxon>
        <taxon>Metazoa</taxon>
        <taxon>Ecdysozoa</taxon>
        <taxon>Arthropoda</taxon>
        <taxon>Hexapoda</taxon>
        <taxon>Insecta</taxon>
        <taxon>Pterygota</taxon>
        <taxon>Neoptera</taxon>
        <taxon>Paraneoptera</taxon>
        <taxon>Hemiptera</taxon>
        <taxon>Heteroptera</taxon>
        <taxon>Panheteroptera</taxon>
        <taxon>Nepomorpha</taxon>
        <taxon>Nepidae</taxon>
        <taxon>Ranatrinae</taxon>
        <taxon>Ranatra</taxon>
    </lineage>
</organism>
<dbReference type="EC" id="2.1.1.37" evidence="15"/>
<dbReference type="InterPro" id="IPR050390">
    <property type="entry name" value="C5-Methyltransferase"/>
</dbReference>
<evidence type="ECO:0000313" key="18">
    <source>
        <dbReference type="EMBL" id="KAL1124037.1"/>
    </source>
</evidence>
<keyword evidence="2 13" id="KW-0489">Methyltransferase</keyword>
<dbReference type="Gene3D" id="2.30.30.490">
    <property type="match status" value="2"/>
</dbReference>
<dbReference type="PRINTS" id="PR00105">
    <property type="entry name" value="C5METTRFRASE"/>
</dbReference>
<dbReference type="GO" id="GO:0003677">
    <property type="term" value="F:DNA binding"/>
    <property type="evidence" value="ECO:0007669"/>
    <property type="project" value="UniProtKB-KW"/>
</dbReference>
<dbReference type="PANTHER" id="PTHR10629">
    <property type="entry name" value="CYTOSINE-SPECIFIC METHYLTRANSFERASE"/>
    <property type="match status" value="1"/>
</dbReference>
<dbReference type="PROSITE" id="PS51679">
    <property type="entry name" value="SAM_MT_C5"/>
    <property type="match status" value="1"/>
</dbReference>
<evidence type="ECO:0000256" key="9">
    <source>
        <dbReference type="ARBA" id="ARBA00023125"/>
    </source>
</evidence>
<dbReference type="FunFam" id="3.40.50.150:FF:000036">
    <property type="entry name" value="DNA (cytosine-5)-methyltransferase"/>
    <property type="match status" value="1"/>
</dbReference>
<dbReference type="FunFam" id="3.90.120.10:FF:000001">
    <property type="entry name" value="DNA (cytosine-5)-methyltransferase"/>
    <property type="match status" value="1"/>
</dbReference>
<dbReference type="Gene3D" id="1.10.10.2230">
    <property type="match status" value="1"/>
</dbReference>
<evidence type="ECO:0000256" key="1">
    <source>
        <dbReference type="ARBA" id="ARBA00004123"/>
    </source>
</evidence>
<dbReference type="InterPro" id="IPR022702">
    <property type="entry name" value="Cytosine_MeTrfase1_RFD"/>
</dbReference>
<dbReference type="InterPro" id="IPR029063">
    <property type="entry name" value="SAM-dependent_MTases_sf"/>
</dbReference>
<dbReference type="InterPro" id="IPR001025">
    <property type="entry name" value="BAH_dom"/>
</dbReference>
<dbReference type="GO" id="GO:0005634">
    <property type="term" value="C:nucleus"/>
    <property type="evidence" value="ECO:0007669"/>
    <property type="project" value="UniProtKB-SubCell"/>
</dbReference>
<dbReference type="GO" id="GO:0003886">
    <property type="term" value="F:DNA (cytosine-5-)-methyltransferase activity"/>
    <property type="evidence" value="ECO:0007669"/>
    <property type="project" value="UniProtKB-EC"/>
</dbReference>
<dbReference type="EMBL" id="JBFDAA010000011">
    <property type="protein sequence ID" value="KAL1124037.1"/>
    <property type="molecule type" value="Genomic_DNA"/>
</dbReference>
<feature type="domain" description="BAH" evidence="16">
    <location>
        <begin position="423"/>
        <end position="553"/>
    </location>
</feature>
<comment type="catalytic activity">
    <reaction evidence="15">
        <text>a 2'-deoxycytidine in DNA + S-adenosyl-L-methionine = a 5-methyl-2'-deoxycytidine in DNA + S-adenosyl-L-homocysteine + H(+)</text>
        <dbReference type="Rhea" id="RHEA:13681"/>
        <dbReference type="Rhea" id="RHEA-COMP:11369"/>
        <dbReference type="Rhea" id="RHEA-COMP:11370"/>
        <dbReference type="ChEBI" id="CHEBI:15378"/>
        <dbReference type="ChEBI" id="CHEBI:57856"/>
        <dbReference type="ChEBI" id="CHEBI:59789"/>
        <dbReference type="ChEBI" id="CHEBI:85452"/>
        <dbReference type="ChEBI" id="CHEBI:85454"/>
        <dbReference type="EC" id="2.1.1.37"/>
    </reaction>
</comment>
<evidence type="ECO:0000256" key="14">
    <source>
        <dbReference type="RuleBase" id="RU000416"/>
    </source>
</evidence>
<dbReference type="Proteomes" id="UP001558652">
    <property type="component" value="Unassembled WGS sequence"/>
</dbReference>
<keyword evidence="10" id="KW-0539">Nucleus</keyword>
<feature type="domain" description="BAH" evidence="16">
    <location>
        <begin position="651"/>
        <end position="778"/>
    </location>
</feature>
<accession>A0ABD0Y9V5</accession>
<evidence type="ECO:0000259" key="16">
    <source>
        <dbReference type="PROSITE" id="PS51038"/>
    </source>
</evidence>
<evidence type="ECO:0000256" key="12">
    <source>
        <dbReference type="PROSITE-ProRule" id="PRU00509"/>
    </source>
</evidence>
<gene>
    <name evidence="18" type="ORF">AAG570_001807</name>
</gene>
<keyword evidence="4 13" id="KW-0949">S-adenosyl-L-methionine</keyword>
<comment type="similarity">
    <text evidence="13 14">Belongs to the class I-like SAM-binding methyltransferase superfamily. C5-methyltransferase family.</text>
</comment>
<keyword evidence="19" id="KW-1185">Reference proteome</keyword>
<dbReference type="InterPro" id="IPR018117">
    <property type="entry name" value="C5_DNA_meth_AS"/>
</dbReference>
<keyword evidence="6" id="KW-0677">Repeat</keyword>
<evidence type="ECO:0000256" key="13">
    <source>
        <dbReference type="PROSITE-ProRule" id="PRU01016"/>
    </source>
</evidence>
<evidence type="ECO:0000256" key="8">
    <source>
        <dbReference type="ARBA" id="ARBA00022833"/>
    </source>
</evidence>
<dbReference type="PROSITE" id="PS00094">
    <property type="entry name" value="C5_MTASE_1"/>
    <property type="match status" value="1"/>
</dbReference>
<dbReference type="SUPFAM" id="SSF53335">
    <property type="entry name" value="S-adenosyl-L-methionine-dependent methyltransferases"/>
    <property type="match status" value="1"/>
</dbReference>
<evidence type="ECO:0000259" key="17">
    <source>
        <dbReference type="PROSITE" id="PS51058"/>
    </source>
</evidence>
<comment type="caution">
    <text evidence="18">The sequence shown here is derived from an EMBL/GenBank/DDBJ whole genome shotgun (WGS) entry which is preliminary data.</text>
</comment>
<evidence type="ECO:0000313" key="19">
    <source>
        <dbReference type="Proteomes" id="UP001558652"/>
    </source>
</evidence>
<dbReference type="Pfam" id="PF00145">
    <property type="entry name" value="DNA_methylase"/>
    <property type="match status" value="1"/>
</dbReference>
<evidence type="ECO:0000256" key="2">
    <source>
        <dbReference type="ARBA" id="ARBA00022603"/>
    </source>
</evidence>
<dbReference type="PANTHER" id="PTHR10629:SF52">
    <property type="entry name" value="DNA (CYTOSINE-5)-METHYLTRANSFERASE 1"/>
    <property type="match status" value="1"/>
</dbReference>
<keyword evidence="5" id="KW-0479">Metal-binding</keyword>
<evidence type="ECO:0000256" key="5">
    <source>
        <dbReference type="ARBA" id="ARBA00022723"/>
    </source>
</evidence>
<dbReference type="NCBIfam" id="TIGR00675">
    <property type="entry name" value="dcm"/>
    <property type="match status" value="1"/>
</dbReference>
<comment type="subcellular location">
    <subcellularLocation>
        <location evidence="1">Nucleus</location>
    </subcellularLocation>
</comment>
<dbReference type="Pfam" id="PF02008">
    <property type="entry name" value="zf-CXXC"/>
    <property type="match status" value="1"/>
</dbReference>
<evidence type="ECO:0000256" key="6">
    <source>
        <dbReference type="ARBA" id="ARBA00022737"/>
    </source>
</evidence>
<dbReference type="Gene3D" id="3.40.50.150">
    <property type="entry name" value="Vaccinia Virus protein VP39"/>
    <property type="match status" value="1"/>
</dbReference>